<dbReference type="Proteomes" id="UP001139462">
    <property type="component" value="Unassembled WGS sequence"/>
</dbReference>
<keyword evidence="2" id="KW-1185">Reference proteome</keyword>
<dbReference type="EMBL" id="JAIRBB010000007">
    <property type="protein sequence ID" value="MCG2431259.1"/>
    <property type="molecule type" value="Genomic_DNA"/>
</dbReference>
<accession>A0A9X1R577</accession>
<proteinExistence type="predicted"/>
<protein>
    <submittedName>
        <fullName evidence="1">DUF4145 domain-containing protein</fullName>
    </submittedName>
</protein>
<organism evidence="1 2">
    <name type="scientific">Aequorivita xiaoshiensis</name>
    <dbReference type="NCBI Taxonomy" id="2874476"/>
    <lineage>
        <taxon>Bacteria</taxon>
        <taxon>Pseudomonadati</taxon>
        <taxon>Bacteroidota</taxon>
        <taxon>Flavobacteriia</taxon>
        <taxon>Flavobacteriales</taxon>
        <taxon>Flavobacteriaceae</taxon>
        <taxon>Aequorivita</taxon>
    </lineage>
</organism>
<evidence type="ECO:0000313" key="2">
    <source>
        <dbReference type="Proteomes" id="UP001139462"/>
    </source>
</evidence>
<name>A0A9X1R577_9FLAO</name>
<evidence type="ECO:0000313" key="1">
    <source>
        <dbReference type="EMBL" id="MCG2431259.1"/>
    </source>
</evidence>
<comment type="caution">
    <text evidence="1">The sequence shown here is derived from an EMBL/GenBank/DDBJ whole genome shotgun (WGS) entry which is preliminary data.</text>
</comment>
<sequence>MSYGVNTNNEPAIIVDLPNECPFCHNAISPIPQFGYITEGYKMDLFLACPKDSCQKTFIGEYEEGNNRNCYEFQNKVTKGTIIKKGFADSINELSPSFVLIYNQAYFAEQEELFEICGVGYRKALEFLIKDYAKYKYPNKVEEIERKFLGKCISDFIDDNRIKSVAKRAVWLGNDETHYVRRWEDKDLSDLKKLIKLTLHWIEMEFLTDGIEDEMPE</sequence>
<dbReference type="RefSeq" id="WP_237608378.1">
    <property type="nucleotide sequence ID" value="NZ_JAIRBB010000007.1"/>
</dbReference>
<reference evidence="1" key="1">
    <citation type="submission" date="2021-09" db="EMBL/GenBank/DDBJ databases">
        <title>Genome of Aequorivita sp. strain F64183.</title>
        <authorList>
            <person name="Wang Y."/>
        </authorList>
    </citation>
    <scope>NUCLEOTIDE SEQUENCE</scope>
    <source>
        <strain evidence="1">F64183</strain>
    </source>
</reference>
<gene>
    <name evidence="1" type="ORF">K8344_09020</name>
</gene>
<dbReference type="AlphaFoldDB" id="A0A9X1R577"/>